<dbReference type="GO" id="GO:0016020">
    <property type="term" value="C:membrane"/>
    <property type="evidence" value="ECO:0007669"/>
    <property type="project" value="UniProtKB-SubCell"/>
</dbReference>
<evidence type="ECO:0000313" key="11">
    <source>
        <dbReference type="EMBL" id="CAF4551227.1"/>
    </source>
</evidence>
<evidence type="ECO:0000256" key="4">
    <source>
        <dbReference type="ARBA" id="ARBA00022692"/>
    </source>
</evidence>
<keyword evidence="5 8" id="KW-1133">Transmembrane helix</keyword>
<evidence type="ECO:0000256" key="2">
    <source>
        <dbReference type="ARBA" id="ARBA00022603"/>
    </source>
</evidence>
<evidence type="ECO:0000256" key="6">
    <source>
        <dbReference type="ARBA" id="ARBA00023136"/>
    </source>
</evidence>
<evidence type="ECO:0000256" key="3">
    <source>
        <dbReference type="ARBA" id="ARBA00022679"/>
    </source>
</evidence>
<dbReference type="Gene3D" id="3.40.50.150">
    <property type="entry name" value="Vaccinia Virus protein VP39"/>
    <property type="match status" value="1"/>
</dbReference>
<gene>
    <name evidence="10" type="ORF">HFQ381_LOCUS9073</name>
    <name evidence="11" type="ORF">TOA249_LOCUS7230</name>
</gene>
<dbReference type="CDD" id="cd02440">
    <property type="entry name" value="AdoMet_MTases"/>
    <property type="match status" value="1"/>
</dbReference>
<dbReference type="Pfam" id="PF08241">
    <property type="entry name" value="Methyltransf_11"/>
    <property type="match status" value="1"/>
</dbReference>
<proteinExistence type="predicted"/>
<feature type="transmembrane region" description="Helical" evidence="8">
    <location>
        <begin position="92"/>
        <end position="115"/>
    </location>
</feature>
<feature type="transmembrane region" description="Helical" evidence="8">
    <location>
        <begin position="5"/>
        <end position="25"/>
    </location>
</feature>
<accession>A0A820YTW5</accession>
<dbReference type="SUPFAM" id="SSF53335">
    <property type="entry name" value="S-adenosyl-L-methionine-dependent methyltransferases"/>
    <property type="match status" value="1"/>
</dbReference>
<dbReference type="Pfam" id="PF13903">
    <property type="entry name" value="Claudin_2"/>
    <property type="match status" value="1"/>
</dbReference>
<comment type="caution">
    <text evidence="11">The sequence shown here is derived from an EMBL/GenBank/DDBJ whole genome shotgun (WGS) entry which is preliminary data.</text>
</comment>
<evidence type="ECO:0000256" key="5">
    <source>
        <dbReference type="ARBA" id="ARBA00022989"/>
    </source>
</evidence>
<evidence type="ECO:0000256" key="1">
    <source>
        <dbReference type="ARBA" id="ARBA00004141"/>
    </source>
</evidence>
<keyword evidence="6 8" id="KW-0472">Membrane</keyword>
<dbReference type="InterPro" id="IPR029063">
    <property type="entry name" value="SAM-dependent_MTases_sf"/>
</dbReference>
<dbReference type="GO" id="GO:0005634">
    <property type="term" value="C:nucleus"/>
    <property type="evidence" value="ECO:0007669"/>
    <property type="project" value="TreeGrafter"/>
</dbReference>
<dbReference type="InterPro" id="IPR004031">
    <property type="entry name" value="PMP22/EMP/MP20/Claudin"/>
</dbReference>
<dbReference type="GO" id="GO:0008757">
    <property type="term" value="F:S-adenosylmethionine-dependent methyltransferase activity"/>
    <property type="evidence" value="ECO:0007669"/>
    <property type="project" value="InterPro"/>
</dbReference>
<protein>
    <recommendedName>
        <fullName evidence="9">Methyltransferase type 11 domain-containing protein</fullName>
    </recommendedName>
</protein>
<dbReference type="GO" id="GO:0000049">
    <property type="term" value="F:tRNA binding"/>
    <property type="evidence" value="ECO:0007669"/>
    <property type="project" value="TreeGrafter"/>
</dbReference>
<evidence type="ECO:0000313" key="10">
    <source>
        <dbReference type="EMBL" id="CAF4228395.1"/>
    </source>
</evidence>
<organism evidence="11 12">
    <name type="scientific">Rotaria socialis</name>
    <dbReference type="NCBI Taxonomy" id="392032"/>
    <lineage>
        <taxon>Eukaryota</taxon>
        <taxon>Metazoa</taxon>
        <taxon>Spiralia</taxon>
        <taxon>Gnathifera</taxon>
        <taxon>Rotifera</taxon>
        <taxon>Eurotatoria</taxon>
        <taxon>Bdelloidea</taxon>
        <taxon>Philodinida</taxon>
        <taxon>Philodinidae</taxon>
        <taxon>Rotaria</taxon>
    </lineage>
</organism>
<feature type="transmembrane region" description="Helical" evidence="8">
    <location>
        <begin position="170"/>
        <end position="189"/>
    </location>
</feature>
<keyword evidence="2" id="KW-0489">Methyltransferase</keyword>
<feature type="domain" description="Methyltransferase type 11" evidence="9">
    <location>
        <begin position="297"/>
        <end position="384"/>
    </location>
</feature>
<dbReference type="EMBL" id="CAJOBO010000466">
    <property type="protein sequence ID" value="CAF4228395.1"/>
    <property type="molecule type" value="Genomic_DNA"/>
</dbReference>
<dbReference type="PANTHER" id="PTHR13069">
    <property type="entry name" value="ALKYLATED DNA REPAIR PROTEIN ALKB HOMOLOG 8"/>
    <property type="match status" value="1"/>
</dbReference>
<reference evidence="11" key="1">
    <citation type="submission" date="2021-02" db="EMBL/GenBank/DDBJ databases">
        <authorList>
            <person name="Nowell W R."/>
        </authorList>
    </citation>
    <scope>NUCLEOTIDE SEQUENCE</scope>
</reference>
<dbReference type="InterPro" id="IPR013216">
    <property type="entry name" value="Methyltransf_11"/>
</dbReference>
<name>A0A820YTW5_9BILA</name>
<dbReference type="GO" id="GO:0106335">
    <property type="term" value="F:tRNA (5-carboxymethyluridine(34)-5-O)-methyltransferase activity"/>
    <property type="evidence" value="ECO:0007669"/>
    <property type="project" value="TreeGrafter"/>
</dbReference>
<dbReference type="AlphaFoldDB" id="A0A820YTW5"/>
<comment type="subcellular location">
    <subcellularLocation>
        <location evidence="1">Membrane</location>
        <topology evidence="1">Multi-pass membrane protein</topology>
    </subcellularLocation>
</comment>
<dbReference type="PANTHER" id="PTHR13069:SF37">
    <property type="entry name" value="FIRE DANCER"/>
    <property type="match status" value="1"/>
</dbReference>
<dbReference type="Proteomes" id="UP000663838">
    <property type="component" value="Unassembled WGS sequence"/>
</dbReference>
<evidence type="ECO:0000259" key="9">
    <source>
        <dbReference type="Pfam" id="PF08241"/>
    </source>
</evidence>
<dbReference type="EMBL" id="CAJOBS010000320">
    <property type="protein sequence ID" value="CAF4551227.1"/>
    <property type="molecule type" value="Genomic_DNA"/>
</dbReference>
<feature type="transmembrane region" description="Helical" evidence="8">
    <location>
        <begin position="127"/>
        <end position="150"/>
    </location>
</feature>
<evidence type="ECO:0000313" key="12">
    <source>
        <dbReference type="Proteomes" id="UP000663838"/>
    </source>
</evidence>
<feature type="region of interest" description="Disordered" evidence="7">
    <location>
        <begin position="218"/>
        <end position="243"/>
    </location>
</feature>
<dbReference type="InterPro" id="IPR051422">
    <property type="entry name" value="AlkB_tRNA_MeTrf/Diox"/>
</dbReference>
<sequence length="561" mass="64811">MKRGYIVTIIWEVISFTAFVLNLTANSSDRWWVKAREGGEHTFVRAGLWQVCFNMYRHRFDYYGKIYHGCWWLFSPEIRLLRSWISTNWLRWVQALSTLSLITSFFAVIVALLILRNSNGFRSSKQILFAAVLHAIAGILMLATVIAFGIDGRRRDWMLNWQFNWFGWSFKLAIVSGILHIIAALMAGYQGSNRYLHDMYDYERAHEEIENRSTLKVPTYQGRPTSERALSSSGEKQQQKMNYQNRAQPDVLEQIYVHDVYNRLDSTTLTQDATAWPNVRKFLSRAASQNKNALVADVGCGTGKYIKLKSDLFTIGCDRSNKLCEIAREKYSHIPIVIADNLYLPYRDNLFDAVLSIGVIHHLTTHQRRLKAIQECLRILKFNGGQLLIYTWAMEQKQRQFSSQDVLVPCINHQSRSVDITRDKSSWSSSCHIQENILSRIEQVDSQTTTTTKTLSMLESIQNIFQRIIKPTSSTPSTLKLSHQDQLKFRLRPFPMSSCDDEQINLNPCNNRFYHVFKQGELEMLIEEASKAISGAKIIKSYYDHGNWCAIVQRDVDVGLL</sequence>
<dbReference type="Proteomes" id="UP000663851">
    <property type="component" value="Unassembled WGS sequence"/>
</dbReference>
<keyword evidence="4 8" id="KW-0812">Transmembrane</keyword>
<evidence type="ECO:0000256" key="7">
    <source>
        <dbReference type="SAM" id="MobiDB-lite"/>
    </source>
</evidence>
<dbReference type="Gene3D" id="1.20.140.150">
    <property type="match status" value="1"/>
</dbReference>
<evidence type="ECO:0000256" key="8">
    <source>
        <dbReference type="SAM" id="Phobius"/>
    </source>
</evidence>
<dbReference type="GO" id="GO:0002098">
    <property type="term" value="P:tRNA wobble uridine modification"/>
    <property type="evidence" value="ECO:0007669"/>
    <property type="project" value="TreeGrafter"/>
</dbReference>
<dbReference type="GO" id="GO:0030488">
    <property type="term" value="P:tRNA methylation"/>
    <property type="evidence" value="ECO:0007669"/>
    <property type="project" value="TreeGrafter"/>
</dbReference>
<dbReference type="GO" id="GO:0005737">
    <property type="term" value="C:cytoplasm"/>
    <property type="evidence" value="ECO:0007669"/>
    <property type="project" value="TreeGrafter"/>
</dbReference>
<keyword evidence="3" id="KW-0808">Transferase</keyword>